<organism evidence="1 2">
    <name type="scientific">Bacteroides muris</name>
    <name type="common">ex Fokt et al. 2023</name>
    <dbReference type="NCBI Taxonomy" id="2937417"/>
    <lineage>
        <taxon>Bacteria</taxon>
        <taxon>Pseudomonadati</taxon>
        <taxon>Bacteroidota</taxon>
        <taxon>Bacteroidia</taxon>
        <taxon>Bacteroidales</taxon>
        <taxon>Bacteroidaceae</taxon>
        <taxon>Bacteroides</taxon>
    </lineage>
</organism>
<dbReference type="RefSeq" id="WP_257940549.1">
    <property type="nucleotide sequence ID" value="NZ_JAMZEE010000020.1"/>
</dbReference>
<reference evidence="1" key="1">
    <citation type="journal article" date="2022" name="Arch. Microbiol.">
        <title>Bacteroides muris sp. nov. isolated from the cecum of wild-derived house mice.</title>
        <authorList>
            <person name="Fokt H."/>
            <person name="Unni R."/>
            <person name="Repnik U."/>
            <person name="Schmitz R.A."/>
            <person name="Bramkamp M."/>
            <person name="Baines J.F."/>
            <person name="Unterweger D."/>
        </authorList>
    </citation>
    <scope>NUCLEOTIDE SEQUENCE</scope>
    <source>
        <strain evidence="1">KH569_7</strain>
    </source>
</reference>
<name>A0A9X2SWR8_9BACE</name>
<gene>
    <name evidence="1" type="ORF">M1B78_09690</name>
</gene>
<comment type="caution">
    <text evidence="1">The sequence shown here is derived from an EMBL/GenBank/DDBJ whole genome shotgun (WGS) entry which is preliminary data.</text>
</comment>
<evidence type="ECO:0000313" key="2">
    <source>
        <dbReference type="Proteomes" id="UP001143810"/>
    </source>
</evidence>
<sequence length="160" mass="18474">MKNIRKQEEAPLLVATDTSVQRNRHQCVSRQTPVSDATDACACQSPSATTRRCQCCLRELPLSAFYSRTDRRTPDSYCKECRKEANRLRRKGKACLPEETDTPPRYPVITRIEDPEVRMVLILHALHAVRESAARKCRRQRENEFLHEELRNPTSLTPNP</sequence>
<dbReference type="EMBL" id="JAMZEE010000020">
    <property type="protein sequence ID" value="MCR6508428.1"/>
    <property type="molecule type" value="Genomic_DNA"/>
</dbReference>
<dbReference type="Proteomes" id="UP001143810">
    <property type="component" value="Unassembled WGS sequence"/>
</dbReference>
<dbReference type="AlphaFoldDB" id="A0A9X2SWR8"/>
<evidence type="ECO:0000313" key="1">
    <source>
        <dbReference type="EMBL" id="MCR6508428.1"/>
    </source>
</evidence>
<accession>A0A9X2SWR8</accession>
<protein>
    <submittedName>
        <fullName evidence="1">Uncharacterized protein</fullName>
    </submittedName>
</protein>
<reference evidence="1" key="2">
    <citation type="submission" date="2022-04" db="EMBL/GenBank/DDBJ databases">
        <authorList>
            <person name="Fokt H."/>
            <person name="Baines J."/>
        </authorList>
    </citation>
    <scope>NUCLEOTIDE SEQUENCE</scope>
    <source>
        <strain evidence="1">KH569_7</strain>
    </source>
</reference>
<proteinExistence type="predicted"/>